<evidence type="ECO:0000256" key="11">
    <source>
        <dbReference type="PIRSR" id="PIRSR006268-2"/>
    </source>
</evidence>
<organism evidence="13 14">
    <name type="scientific">Prevotella pallens</name>
    <dbReference type="NCBI Taxonomy" id="60133"/>
    <lineage>
        <taxon>Bacteria</taxon>
        <taxon>Pseudomonadati</taxon>
        <taxon>Bacteroidota</taxon>
        <taxon>Bacteroidia</taxon>
        <taxon>Bacteroidales</taxon>
        <taxon>Prevotellaceae</taxon>
        <taxon>Prevotella</taxon>
    </lineage>
</organism>
<name>A0A379F2D3_9BACT</name>
<keyword evidence="7 10" id="KW-0460">Magnesium</keyword>
<dbReference type="PANTHER" id="PTHR30040">
    <property type="entry name" value="THIAMINE BIOSYNTHESIS LIPOPROTEIN APBE"/>
    <property type="match status" value="1"/>
</dbReference>
<keyword evidence="12" id="KW-0472">Membrane</keyword>
<keyword evidence="12" id="KW-1133">Transmembrane helix</keyword>
<comment type="similarity">
    <text evidence="10">Belongs to the ApbE family.</text>
</comment>
<dbReference type="OrthoDB" id="9778595at2"/>
<feature type="binding site" evidence="11">
    <location>
        <position position="292"/>
    </location>
    <ligand>
        <name>Mg(2+)</name>
        <dbReference type="ChEBI" id="CHEBI:18420"/>
    </ligand>
</feature>
<evidence type="ECO:0000256" key="8">
    <source>
        <dbReference type="ARBA" id="ARBA00031306"/>
    </source>
</evidence>
<dbReference type="PANTHER" id="PTHR30040:SF2">
    <property type="entry name" value="FAD:PROTEIN FMN TRANSFERASE"/>
    <property type="match status" value="1"/>
</dbReference>
<evidence type="ECO:0000256" key="3">
    <source>
        <dbReference type="ARBA" id="ARBA00022630"/>
    </source>
</evidence>
<protein>
    <recommendedName>
        <fullName evidence="2 10">FAD:protein FMN transferase</fullName>
        <ecNumber evidence="1 10">2.7.1.180</ecNumber>
    </recommendedName>
    <alternativeName>
        <fullName evidence="8 10">Flavin transferase</fullName>
    </alternativeName>
</protein>
<comment type="cofactor">
    <cofactor evidence="11">
        <name>Mg(2+)</name>
        <dbReference type="ChEBI" id="CHEBI:18420"/>
    </cofactor>
    <cofactor evidence="11">
        <name>Mn(2+)</name>
        <dbReference type="ChEBI" id="CHEBI:29035"/>
    </cofactor>
    <text evidence="11">Magnesium. Can also use manganese.</text>
</comment>
<evidence type="ECO:0000313" key="14">
    <source>
        <dbReference type="Proteomes" id="UP000254235"/>
    </source>
</evidence>
<proteinExistence type="inferred from homology"/>
<feature type="binding site" evidence="11">
    <location>
        <position position="296"/>
    </location>
    <ligand>
        <name>Mg(2+)</name>
        <dbReference type="ChEBI" id="CHEBI:18420"/>
    </ligand>
</feature>
<dbReference type="RefSeq" id="WP_115083501.1">
    <property type="nucleotide sequence ID" value="NZ_UGTP01000001.1"/>
</dbReference>
<gene>
    <name evidence="13" type="primary">apbE</name>
    <name evidence="13" type="ORF">NCTC13043_01425</name>
</gene>
<dbReference type="Gene3D" id="3.10.520.10">
    <property type="entry name" value="ApbE-like domains"/>
    <property type="match status" value="1"/>
</dbReference>
<evidence type="ECO:0000256" key="4">
    <source>
        <dbReference type="ARBA" id="ARBA00022679"/>
    </source>
</evidence>
<dbReference type="AlphaFoldDB" id="A0A379F2D3"/>
<comment type="catalytic activity">
    <reaction evidence="9 10">
        <text>L-threonyl-[protein] + FAD = FMN-L-threonyl-[protein] + AMP + H(+)</text>
        <dbReference type="Rhea" id="RHEA:36847"/>
        <dbReference type="Rhea" id="RHEA-COMP:11060"/>
        <dbReference type="Rhea" id="RHEA-COMP:11061"/>
        <dbReference type="ChEBI" id="CHEBI:15378"/>
        <dbReference type="ChEBI" id="CHEBI:30013"/>
        <dbReference type="ChEBI" id="CHEBI:57692"/>
        <dbReference type="ChEBI" id="CHEBI:74257"/>
        <dbReference type="ChEBI" id="CHEBI:456215"/>
        <dbReference type="EC" id="2.7.1.180"/>
    </reaction>
</comment>
<keyword evidence="3 10" id="KW-0285">Flavoprotein</keyword>
<evidence type="ECO:0000256" key="9">
    <source>
        <dbReference type="ARBA" id="ARBA00048540"/>
    </source>
</evidence>
<keyword evidence="13" id="KW-0449">Lipoprotein</keyword>
<sequence length="343" mass="38936">MEKKTNKSLLWQLPFLVLLIIGTVFIIKQQNSTPYQYNEGQIFGTFYHITYQNNENLQKEIEAELKKVDNSLSTFNKQSIISKINRNEPTQLDELFIDVFDKAKIISKETDGAFDITVAPLVNLWGFGFGVKENQKPSKQKIDSLMQFVGYNKISLIGKQIKKANQHIMIDCSAIAKGYGSDVVARLLRKYDIKNFMIEIGGEIVVSGMNEKHQLWKIGVNKPIEDSTNMDTEIQTVLGITNKAMATSGNYRNFYYKGGKKFAHTIDPKTGYPVQHSLLSATVLANDCATADAYATAFMVMGIEKARRVLENHKEIMAYFIYSDPKGTLKVWYSPKLKKKIIQ</sequence>
<feature type="transmembrane region" description="Helical" evidence="12">
    <location>
        <begin position="9"/>
        <end position="27"/>
    </location>
</feature>
<dbReference type="Proteomes" id="UP000254235">
    <property type="component" value="Unassembled WGS sequence"/>
</dbReference>
<evidence type="ECO:0000256" key="5">
    <source>
        <dbReference type="ARBA" id="ARBA00022723"/>
    </source>
</evidence>
<dbReference type="EMBL" id="UGTP01000001">
    <property type="protein sequence ID" value="SUC12809.1"/>
    <property type="molecule type" value="Genomic_DNA"/>
</dbReference>
<evidence type="ECO:0000256" key="1">
    <source>
        <dbReference type="ARBA" id="ARBA00011955"/>
    </source>
</evidence>
<dbReference type="PIRSF" id="PIRSF006268">
    <property type="entry name" value="ApbE"/>
    <property type="match status" value="1"/>
</dbReference>
<evidence type="ECO:0000313" key="13">
    <source>
        <dbReference type="EMBL" id="SUC12809.1"/>
    </source>
</evidence>
<keyword evidence="5 10" id="KW-0479">Metal-binding</keyword>
<dbReference type="SUPFAM" id="SSF143631">
    <property type="entry name" value="ApbE-like"/>
    <property type="match status" value="1"/>
</dbReference>
<dbReference type="GeneID" id="78571113"/>
<feature type="binding site" evidence="11">
    <location>
        <position position="174"/>
    </location>
    <ligand>
        <name>Mg(2+)</name>
        <dbReference type="ChEBI" id="CHEBI:18420"/>
    </ligand>
</feature>
<dbReference type="GO" id="GO:0016740">
    <property type="term" value="F:transferase activity"/>
    <property type="evidence" value="ECO:0007669"/>
    <property type="project" value="UniProtKB-UniRule"/>
</dbReference>
<evidence type="ECO:0000256" key="12">
    <source>
        <dbReference type="SAM" id="Phobius"/>
    </source>
</evidence>
<dbReference type="Pfam" id="PF02424">
    <property type="entry name" value="ApbE"/>
    <property type="match status" value="1"/>
</dbReference>
<evidence type="ECO:0000256" key="10">
    <source>
        <dbReference type="PIRNR" id="PIRNR006268"/>
    </source>
</evidence>
<reference evidence="13 14" key="1">
    <citation type="submission" date="2018-06" db="EMBL/GenBank/DDBJ databases">
        <authorList>
            <consortium name="Pathogen Informatics"/>
            <person name="Doyle S."/>
        </authorList>
    </citation>
    <scope>NUCLEOTIDE SEQUENCE [LARGE SCALE GENOMIC DNA]</scope>
    <source>
        <strain evidence="13 14">NCTC13043</strain>
    </source>
</reference>
<dbReference type="InterPro" id="IPR024932">
    <property type="entry name" value="ApbE"/>
</dbReference>
<dbReference type="GO" id="GO:0046872">
    <property type="term" value="F:metal ion binding"/>
    <property type="evidence" value="ECO:0007669"/>
    <property type="project" value="UniProtKB-UniRule"/>
</dbReference>
<accession>A0A379F2D3</accession>
<keyword evidence="4 10" id="KW-0808">Transferase</keyword>
<evidence type="ECO:0000256" key="2">
    <source>
        <dbReference type="ARBA" id="ARBA00016337"/>
    </source>
</evidence>
<keyword evidence="6 10" id="KW-0274">FAD</keyword>
<keyword evidence="12" id="KW-0812">Transmembrane</keyword>
<dbReference type="InterPro" id="IPR003374">
    <property type="entry name" value="ApbE-like_sf"/>
</dbReference>
<dbReference type="EC" id="2.7.1.180" evidence="1 10"/>
<evidence type="ECO:0000256" key="7">
    <source>
        <dbReference type="ARBA" id="ARBA00022842"/>
    </source>
</evidence>
<evidence type="ECO:0000256" key="6">
    <source>
        <dbReference type="ARBA" id="ARBA00022827"/>
    </source>
</evidence>